<accession>A0AAV3QJD1</accession>
<dbReference type="EMBL" id="BAABME010004666">
    <property type="protein sequence ID" value="GAA0163142.1"/>
    <property type="molecule type" value="Genomic_DNA"/>
</dbReference>
<organism evidence="2 3">
    <name type="scientific">Lithospermum erythrorhizon</name>
    <name type="common">Purple gromwell</name>
    <name type="synonym">Lithospermum officinale var. erythrorhizon</name>
    <dbReference type="NCBI Taxonomy" id="34254"/>
    <lineage>
        <taxon>Eukaryota</taxon>
        <taxon>Viridiplantae</taxon>
        <taxon>Streptophyta</taxon>
        <taxon>Embryophyta</taxon>
        <taxon>Tracheophyta</taxon>
        <taxon>Spermatophyta</taxon>
        <taxon>Magnoliopsida</taxon>
        <taxon>eudicotyledons</taxon>
        <taxon>Gunneridae</taxon>
        <taxon>Pentapetalae</taxon>
        <taxon>asterids</taxon>
        <taxon>lamiids</taxon>
        <taxon>Boraginales</taxon>
        <taxon>Boraginaceae</taxon>
        <taxon>Boraginoideae</taxon>
        <taxon>Lithospermeae</taxon>
        <taxon>Lithospermum</taxon>
    </lineage>
</organism>
<sequence>MANKICPETSTTSFSSSPYISLSRETFTIWMKSLVFNGNGCTAYNSKGEISFRIDNYQERCRNREIYLMDSNGKVLFSIQKEKIPFIGKWNIYKWSDTNSCKGGPWFRVKKNYKASQKNCQVCIGWDNSNRSCYKIIETTRDKLAYKIVDTQNHHVAEVKRKQSSNGVDLGDDVLSLMVEPQKDYSFIVALVAVRGLISESQNSFGVHIKGREQTAVTYFKSEPSLERSKNEEYLNYRVSHRKNPGGSNPLHN</sequence>
<keyword evidence="3" id="KW-1185">Reference proteome</keyword>
<evidence type="ECO:0000313" key="3">
    <source>
        <dbReference type="Proteomes" id="UP001454036"/>
    </source>
</evidence>
<dbReference type="InterPro" id="IPR038595">
    <property type="entry name" value="LOR_sf"/>
</dbReference>
<dbReference type="SUPFAM" id="SSF54518">
    <property type="entry name" value="Tubby C-terminal domain-like"/>
    <property type="match status" value="1"/>
</dbReference>
<name>A0AAV3QJD1_LITER</name>
<evidence type="ECO:0000313" key="2">
    <source>
        <dbReference type="EMBL" id="GAA0163142.1"/>
    </source>
</evidence>
<reference evidence="2 3" key="1">
    <citation type="submission" date="2024-01" db="EMBL/GenBank/DDBJ databases">
        <title>The complete chloroplast genome sequence of Lithospermum erythrorhizon: insights into the phylogenetic relationship among Boraginaceae species and the maternal lineages of purple gromwells.</title>
        <authorList>
            <person name="Okada T."/>
            <person name="Watanabe K."/>
        </authorList>
    </citation>
    <scope>NUCLEOTIDE SEQUENCE [LARGE SCALE GENOMIC DNA]</scope>
</reference>
<dbReference type="PANTHER" id="PTHR31087:SF153">
    <property type="entry name" value="PROTEIN LURP-ONE-RELATED 11"/>
    <property type="match status" value="1"/>
</dbReference>
<proteinExistence type="inferred from homology"/>
<dbReference type="PANTHER" id="PTHR31087">
    <property type="match status" value="1"/>
</dbReference>
<dbReference type="AlphaFoldDB" id="A0AAV3QJD1"/>
<dbReference type="Gene3D" id="2.40.160.200">
    <property type="entry name" value="LURP1-related"/>
    <property type="match status" value="1"/>
</dbReference>
<dbReference type="Pfam" id="PF04525">
    <property type="entry name" value="LOR"/>
    <property type="match status" value="1"/>
</dbReference>
<dbReference type="InterPro" id="IPR025659">
    <property type="entry name" value="Tubby-like_C"/>
</dbReference>
<protein>
    <submittedName>
        <fullName evidence="2">Uncharacterized protein</fullName>
    </submittedName>
</protein>
<comment type="caution">
    <text evidence="2">The sequence shown here is derived from an EMBL/GenBank/DDBJ whole genome shotgun (WGS) entry which is preliminary data.</text>
</comment>
<evidence type="ECO:0000256" key="1">
    <source>
        <dbReference type="ARBA" id="ARBA00005437"/>
    </source>
</evidence>
<dbReference type="InterPro" id="IPR007612">
    <property type="entry name" value="LOR"/>
</dbReference>
<dbReference type="Proteomes" id="UP001454036">
    <property type="component" value="Unassembled WGS sequence"/>
</dbReference>
<comment type="similarity">
    <text evidence="1">Belongs to the LOR family.</text>
</comment>
<gene>
    <name evidence="2" type="ORF">LIER_19086</name>
</gene>